<keyword evidence="2" id="KW-0812">Transmembrane</keyword>
<dbReference type="InterPro" id="IPR016035">
    <property type="entry name" value="Acyl_Trfase/lysoPLipase"/>
</dbReference>
<evidence type="ECO:0000256" key="1">
    <source>
        <dbReference type="ARBA" id="ARBA00023098"/>
    </source>
</evidence>
<organism evidence="4">
    <name type="scientific">viral metagenome</name>
    <dbReference type="NCBI Taxonomy" id="1070528"/>
    <lineage>
        <taxon>unclassified sequences</taxon>
        <taxon>metagenomes</taxon>
        <taxon>organismal metagenomes</taxon>
    </lineage>
</organism>
<accession>A0A6C0CNS1</accession>
<proteinExistence type="predicted"/>
<keyword evidence="2" id="KW-1133">Transmembrane helix</keyword>
<dbReference type="AlphaFoldDB" id="A0A6C0CNS1"/>
<dbReference type="EMBL" id="MN739452">
    <property type="protein sequence ID" value="QHT05324.1"/>
    <property type="molecule type" value="Genomic_DNA"/>
</dbReference>
<name>A0A6C0CNS1_9ZZZZ</name>
<evidence type="ECO:0000313" key="4">
    <source>
        <dbReference type="EMBL" id="QHT05324.1"/>
    </source>
</evidence>
<dbReference type="PANTHER" id="PTHR46394">
    <property type="entry name" value="ANNEXIN"/>
    <property type="match status" value="1"/>
</dbReference>
<reference evidence="4" key="1">
    <citation type="journal article" date="2020" name="Nature">
        <title>Giant virus diversity and host interactions through global metagenomics.</title>
        <authorList>
            <person name="Schulz F."/>
            <person name="Roux S."/>
            <person name="Paez-Espino D."/>
            <person name="Jungbluth S."/>
            <person name="Walsh D.A."/>
            <person name="Denef V.J."/>
            <person name="McMahon K.D."/>
            <person name="Konstantinidis K.T."/>
            <person name="Eloe-Fadrosh E.A."/>
            <person name="Kyrpides N.C."/>
            <person name="Woyke T."/>
        </authorList>
    </citation>
    <scope>NUCLEOTIDE SEQUENCE</scope>
    <source>
        <strain evidence="4">GVMAG-M-3300021375-17</strain>
    </source>
</reference>
<sequence length="304" mass="35905">MIEHLVISGGANIGFIYIGIFKKMFENKKIEMDKIKSIYCTSAGTLLAIGFGLKYSIEEFETYFIERPWNLLYKVDFNSIVRAIQEGGLFGIDLIQETVKPLLLGKDLTVDITLEEFYEYNHIDIHFYVTEYSELDLIDISHKTHPKWKLIDTIYASCCLPLLFDPFFHEGKYYIDGGVLKNYPLKQCMEENKDLDTIFGVYHNTERSNKDLRTASPYSNSKYRLFEYMNSFIFKMWTYIKHNRSTEEKNFQNHIGVYCDTQIFKILESFQSKSERKRLIEEGIQYAIRFYNENKSQLVHLPEL</sequence>
<protein>
    <recommendedName>
        <fullName evidence="3">PNPLA domain-containing protein</fullName>
    </recommendedName>
</protein>
<feature type="transmembrane region" description="Helical" evidence="2">
    <location>
        <begin position="6"/>
        <end position="25"/>
    </location>
</feature>
<dbReference type="Gene3D" id="3.40.1090.10">
    <property type="entry name" value="Cytosolic phospholipase A2 catalytic domain"/>
    <property type="match status" value="2"/>
</dbReference>
<keyword evidence="2" id="KW-0472">Membrane</keyword>
<evidence type="ECO:0000259" key="3">
    <source>
        <dbReference type="PROSITE" id="PS51635"/>
    </source>
</evidence>
<dbReference type="PANTHER" id="PTHR46394:SF1">
    <property type="entry name" value="PNPLA DOMAIN-CONTAINING PROTEIN"/>
    <property type="match status" value="1"/>
</dbReference>
<keyword evidence="1" id="KW-0443">Lipid metabolism</keyword>
<dbReference type="InterPro" id="IPR002641">
    <property type="entry name" value="PNPLA_dom"/>
</dbReference>
<dbReference type="Pfam" id="PF01734">
    <property type="entry name" value="Patatin"/>
    <property type="match status" value="1"/>
</dbReference>
<feature type="domain" description="PNPLA" evidence="3">
    <location>
        <begin position="5"/>
        <end position="189"/>
    </location>
</feature>
<evidence type="ECO:0000256" key="2">
    <source>
        <dbReference type="SAM" id="Phobius"/>
    </source>
</evidence>
<feature type="transmembrane region" description="Helical" evidence="2">
    <location>
        <begin position="37"/>
        <end position="57"/>
    </location>
</feature>
<dbReference type="GO" id="GO:0006629">
    <property type="term" value="P:lipid metabolic process"/>
    <property type="evidence" value="ECO:0007669"/>
    <property type="project" value="UniProtKB-KW"/>
</dbReference>
<dbReference type="PROSITE" id="PS51635">
    <property type="entry name" value="PNPLA"/>
    <property type="match status" value="1"/>
</dbReference>
<dbReference type="SUPFAM" id="SSF52151">
    <property type="entry name" value="FabD/lysophospholipase-like"/>
    <property type="match status" value="1"/>
</dbReference>
<dbReference type="InterPro" id="IPR052580">
    <property type="entry name" value="Lipid_Hydrolase"/>
</dbReference>